<sequence length="336" mass="37839">MSSKIGLLLVNLGSPDAPTPAATRRYLAEFLHDRRVIDTSRWIWCPILHGIILRTRPAKSAKAYEKVWNEPEFSNQAVPVKLAPLVRITGAQAQALQEAFGEDVQVEYAMRYGNPSIEAALDALMEKGCMRVGVLPLYPQFAGATTASVFDGISKAIKARMDLPEIRFLRHYYDEPQYIKALSDSLTDHFATLDWKPEAIMASYHGLPQSYVDKGDPYQAECLRTTELLRQEMNVSEDYLFTTFQSRFGPKAWLQPYTDKTLEQMPKKGVKKIAVVMPGFSADCLETLEEIKLEASETFLANGGEKFTAVPCLNTRPDHLNFLKALSEQRLLNGWL</sequence>
<comment type="caution">
    <text evidence="11">The sequence shown here is derived from an EMBL/GenBank/DDBJ whole genome shotgun (WGS) entry which is preliminary data.</text>
</comment>
<keyword evidence="6 9" id="KW-0456">Lyase</keyword>
<comment type="function">
    <text evidence="9 10">Catalyzes the ferrous insertion into protoporphyrin IX.</text>
</comment>
<dbReference type="NCBIfam" id="TIGR00109">
    <property type="entry name" value="hemH"/>
    <property type="match status" value="1"/>
</dbReference>
<dbReference type="Pfam" id="PF00762">
    <property type="entry name" value="Ferrochelatase"/>
    <property type="match status" value="1"/>
</dbReference>
<keyword evidence="12" id="KW-1185">Reference proteome</keyword>
<organism evidence="11 12">
    <name type="scientific">Litorimonas taeanensis</name>
    <dbReference type="NCBI Taxonomy" id="568099"/>
    <lineage>
        <taxon>Bacteria</taxon>
        <taxon>Pseudomonadati</taxon>
        <taxon>Pseudomonadota</taxon>
        <taxon>Alphaproteobacteria</taxon>
        <taxon>Maricaulales</taxon>
        <taxon>Robiginitomaculaceae</taxon>
    </lineage>
</organism>
<dbReference type="InterPro" id="IPR033659">
    <property type="entry name" value="Ferrochelatase_N"/>
</dbReference>
<gene>
    <name evidence="9" type="primary">hemH</name>
    <name evidence="11" type="ORF">DES40_0713</name>
</gene>
<dbReference type="OrthoDB" id="9809741at2"/>
<comment type="catalytic activity">
    <reaction evidence="9 10">
        <text>heme b + 2 H(+) = protoporphyrin IX + Fe(2+)</text>
        <dbReference type="Rhea" id="RHEA:22584"/>
        <dbReference type="ChEBI" id="CHEBI:15378"/>
        <dbReference type="ChEBI" id="CHEBI:29033"/>
        <dbReference type="ChEBI" id="CHEBI:57306"/>
        <dbReference type="ChEBI" id="CHEBI:60344"/>
        <dbReference type="EC" id="4.98.1.1"/>
    </reaction>
</comment>
<dbReference type="Proteomes" id="UP000282211">
    <property type="component" value="Unassembled WGS sequence"/>
</dbReference>
<dbReference type="InParanoid" id="A0A420WK56"/>
<evidence type="ECO:0000256" key="5">
    <source>
        <dbReference type="ARBA" id="ARBA00023133"/>
    </source>
</evidence>
<evidence type="ECO:0000256" key="3">
    <source>
        <dbReference type="ARBA" id="ARBA00022723"/>
    </source>
</evidence>
<dbReference type="EC" id="4.98.1.1" evidence="9 10"/>
<dbReference type="AlphaFoldDB" id="A0A420WK56"/>
<dbReference type="GO" id="GO:0004325">
    <property type="term" value="F:ferrochelatase activity"/>
    <property type="evidence" value="ECO:0007669"/>
    <property type="project" value="UniProtKB-UniRule"/>
</dbReference>
<evidence type="ECO:0000256" key="2">
    <source>
        <dbReference type="ARBA" id="ARBA00022490"/>
    </source>
</evidence>
<dbReference type="SUPFAM" id="SSF53800">
    <property type="entry name" value="Chelatase"/>
    <property type="match status" value="1"/>
</dbReference>
<evidence type="ECO:0000256" key="6">
    <source>
        <dbReference type="ARBA" id="ARBA00023239"/>
    </source>
</evidence>
<dbReference type="EMBL" id="RBII01000001">
    <property type="protein sequence ID" value="RKQ71397.1"/>
    <property type="molecule type" value="Genomic_DNA"/>
</dbReference>
<keyword evidence="4 9" id="KW-0408">Iron</keyword>
<dbReference type="GO" id="GO:0006783">
    <property type="term" value="P:heme biosynthetic process"/>
    <property type="evidence" value="ECO:0007669"/>
    <property type="project" value="UniProtKB-UniRule"/>
</dbReference>
<dbReference type="InterPro" id="IPR033644">
    <property type="entry name" value="Ferrochelatase_C"/>
</dbReference>
<feature type="binding site" evidence="9">
    <location>
        <position position="205"/>
    </location>
    <ligand>
        <name>Fe(2+)</name>
        <dbReference type="ChEBI" id="CHEBI:29033"/>
    </ligand>
</feature>
<dbReference type="HAMAP" id="MF_00323">
    <property type="entry name" value="Ferrochelatase"/>
    <property type="match status" value="1"/>
</dbReference>
<comment type="subcellular location">
    <subcellularLocation>
        <location evidence="9 10">Cytoplasm</location>
    </subcellularLocation>
</comment>
<keyword evidence="3 9" id="KW-0479">Metal-binding</keyword>
<dbReference type="Gene3D" id="3.40.50.1400">
    <property type="match status" value="2"/>
</dbReference>
<dbReference type="GO" id="GO:0005737">
    <property type="term" value="C:cytoplasm"/>
    <property type="evidence" value="ECO:0007669"/>
    <property type="project" value="UniProtKB-SubCell"/>
</dbReference>
<dbReference type="FunCoup" id="A0A420WK56">
    <property type="interactions" value="432"/>
</dbReference>
<keyword evidence="2 9" id="KW-0963">Cytoplasm</keyword>
<proteinExistence type="inferred from homology"/>
<protein>
    <recommendedName>
        <fullName evidence="9 10">Ferrochelatase</fullName>
        <ecNumber evidence="9 10">4.98.1.1</ecNumber>
    </recommendedName>
    <alternativeName>
        <fullName evidence="9">Heme synthase</fullName>
    </alternativeName>
    <alternativeName>
        <fullName evidence="9">Protoheme ferro-lyase</fullName>
    </alternativeName>
</protein>
<evidence type="ECO:0000256" key="4">
    <source>
        <dbReference type="ARBA" id="ARBA00023004"/>
    </source>
</evidence>
<comment type="similarity">
    <text evidence="1 9 10">Belongs to the ferrochelatase family.</text>
</comment>
<dbReference type="InterPro" id="IPR019772">
    <property type="entry name" value="Ferrochelatase_AS"/>
</dbReference>
<accession>A0A420WK56</accession>
<evidence type="ECO:0000256" key="8">
    <source>
        <dbReference type="ARBA" id="ARBA00024536"/>
    </source>
</evidence>
<dbReference type="InterPro" id="IPR001015">
    <property type="entry name" value="Ferrochelatase"/>
</dbReference>
<dbReference type="CDD" id="cd00419">
    <property type="entry name" value="Ferrochelatase_C"/>
    <property type="match status" value="1"/>
</dbReference>
<dbReference type="PANTHER" id="PTHR11108:SF1">
    <property type="entry name" value="FERROCHELATASE, MITOCHONDRIAL"/>
    <property type="match status" value="1"/>
</dbReference>
<evidence type="ECO:0000256" key="9">
    <source>
        <dbReference type="HAMAP-Rule" id="MF_00323"/>
    </source>
</evidence>
<comment type="pathway">
    <text evidence="9 10">Porphyrin-containing compound metabolism; protoheme biosynthesis; protoheme from protoporphyrin-IX: step 1/1.</text>
</comment>
<dbReference type="GO" id="GO:0046872">
    <property type="term" value="F:metal ion binding"/>
    <property type="evidence" value="ECO:0007669"/>
    <property type="project" value="UniProtKB-KW"/>
</dbReference>
<keyword evidence="7 9" id="KW-0627">Porphyrin biosynthesis</keyword>
<evidence type="ECO:0000313" key="11">
    <source>
        <dbReference type="EMBL" id="RKQ71397.1"/>
    </source>
</evidence>
<evidence type="ECO:0000256" key="7">
    <source>
        <dbReference type="ARBA" id="ARBA00023244"/>
    </source>
</evidence>
<dbReference type="CDD" id="cd03411">
    <property type="entry name" value="Ferrochelatase_N"/>
    <property type="match status" value="1"/>
</dbReference>
<feature type="binding site" evidence="9">
    <location>
        <position position="286"/>
    </location>
    <ligand>
        <name>Fe(2+)</name>
        <dbReference type="ChEBI" id="CHEBI:29033"/>
    </ligand>
</feature>
<evidence type="ECO:0000256" key="1">
    <source>
        <dbReference type="ARBA" id="ARBA00007718"/>
    </source>
</evidence>
<dbReference type="UniPathway" id="UPA00252">
    <property type="reaction ID" value="UER00325"/>
</dbReference>
<comment type="catalytic activity">
    <reaction evidence="8">
        <text>Fe-coproporphyrin III + 2 H(+) = coproporphyrin III + Fe(2+)</text>
        <dbReference type="Rhea" id="RHEA:49572"/>
        <dbReference type="ChEBI" id="CHEBI:15378"/>
        <dbReference type="ChEBI" id="CHEBI:29033"/>
        <dbReference type="ChEBI" id="CHEBI:68438"/>
        <dbReference type="ChEBI" id="CHEBI:131725"/>
        <dbReference type="EC" id="4.99.1.9"/>
    </reaction>
    <physiologicalReaction direction="right-to-left" evidence="8">
        <dbReference type="Rhea" id="RHEA:49574"/>
    </physiologicalReaction>
</comment>
<keyword evidence="5 9" id="KW-0350">Heme biosynthesis</keyword>
<evidence type="ECO:0000313" key="12">
    <source>
        <dbReference type="Proteomes" id="UP000282211"/>
    </source>
</evidence>
<name>A0A420WK56_9PROT</name>
<evidence type="ECO:0000256" key="10">
    <source>
        <dbReference type="RuleBase" id="RU000607"/>
    </source>
</evidence>
<reference evidence="11 12" key="1">
    <citation type="submission" date="2018-10" db="EMBL/GenBank/DDBJ databases">
        <title>Genomic Encyclopedia of Type Strains, Phase IV (KMG-IV): sequencing the most valuable type-strain genomes for metagenomic binning, comparative biology and taxonomic classification.</title>
        <authorList>
            <person name="Goeker M."/>
        </authorList>
    </citation>
    <scope>NUCLEOTIDE SEQUENCE [LARGE SCALE GENOMIC DNA]</scope>
    <source>
        <strain evidence="11 12">DSM 22008</strain>
    </source>
</reference>
<dbReference type="PROSITE" id="PS00534">
    <property type="entry name" value="FERROCHELATASE"/>
    <property type="match status" value="1"/>
</dbReference>
<dbReference type="RefSeq" id="WP_121099173.1">
    <property type="nucleotide sequence ID" value="NZ_RBII01000001.1"/>
</dbReference>
<dbReference type="PANTHER" id="PTHR11108">
    <property type="entry name" value="FERROCHELATASE"/>
    <property type="match status" value="1"/>
</dbReference>
<dbReference type="FunFam" id="3.40.50.1400:FF:000002">
    <property type="entry name" value="Ferrochelatase"/>
    <property type="match status" value="1"/>
</dbReference>